<dbReference type="AlphaFoldDB" id="A0A2I0KXG6"/>
<keyword evidence="3" id="KW-1185">Reference proteome</keyword>
<proteinExistence type="predicted"/>
<dbReference type="Proteomes" id="UP000233551">
    <property type="component" value="Unassembled WGS sequence"/>
</dbReference>
<evidence type="ECO:0000313" key="2">
    <source>
        <dbReference type="EMBL" id="PKI73147.1"/>
    </source>
</evidence>
<evidence type="ECO:0000256" key="1">
    <source>
        <dbReference type="SAM" id="MobiDB-lite"/>
    </source>
</evidence>
<reference evidence="2 3" key="1">
    <citation type="submission" date="2017-11" db="EMBL/GenBank/DDBJ databases">
        <title>De-novo sequencing of pomegranate (Punica granatum L.) genome.</title>
        <authorList>
            <person name="Akparov Z."/>
            <person name="Amiraslanov A."/>
            <person name="Hajiyeva S."/>
            <person name="Abbasov M."/>
            <person name="Kaur K."/>
            <person name="Hamwieh A."/>
            <person name="Solovyev V."/>
            <person name="Salamov A."/>
            <person name="Braich B."/>
            <person name="Kosarev P."/>
            <person name="Mahmoud A."/>
            <person name="Hajiyev E."/>
            <person name="Babayeva S."/>
            <person name="Izzatullayeva V."/>
            <person name="Mammadov A."/>
            <person name="Mammadov A."/>
            <person name="Sharifova S."/>
            <person name="Ojaghi J."/>
            <person name="Eynullazada K."/>
            <person name="Bayramov B."/>
            <person name="Abdulazimova A."/>
            <person name="Shahmuradov I."/>
        </authorList>
    </citation>
    <scope>NUCLEOTIDE SEQUENCE [LARGE SCALE GENOMIC DNA]</scope>
    <source>
        <strain evidence="3">cv. AG2017</strain>
        <tissue evidence="2">Leaf</tissue>
    </source>
</reference>
<organism evidence="2 3">
    <name type="scientific">Punica granatum</name>
    <name type="common">Pomegranate</name>
    <dbReference type="NCBI Taxonomy" id="22663"/>
    <lineage>
        <taxon>Eukaryota</taxon>
        <taxon>Viridiplantae</taxon>
        <taxon>Streptophyta</taxon>
        <taxon>Embryophyta</taxon>
        <taxon>Tracheophyta</taxon>
        <taxon>Spermatophyta</taxon>
        <taxon>Magnoliopsida</taxon>
        <taxon>eudicotyledons</taxon>
        <taxon>Gunneridae</taxon>
        <taxon>Pentapetalae</taxon>
        <taxon>rosids</taxon>
        <taxon>malvids</taxon>
        <taxon>Myrtales</taxon>
        <taxon>Lythraceae</taxon>
        <taxon>Punica</taxon>
    </lineage>
</organism>
<comment type="caution">
    <text evidence="2">The sequence shown here is derived from an EMBL/GenBank/DDBJ whole genome shotgun (WGS) entry which is preliminary data.</text>
</comment>
<accession>A0A2I0KXG6</accession>
<feature type="region of interest" description="Disordered" evidence="1">
    <location>
        <begin position="1"/>
        <end position="59"/>
    </location>
</feature>
<gene>
    <name evidence="2" type="ORF">CRG98_006458</name>
</gene>
<evidence type="ECO:0000313" key="3">
    <source>
        <dbReference type="Proteomes" id="UP000233551"/>
    </source>
</evidence>
<dbReference type="EMBL" id="PGOL01000286">
    <property type="protein sequence ID" value="PKI73147.1"/>
    <property type="molecule type" value="Genomic_DNA"/>
</dbReference>
<sequence>MLGRGPKAVNAGPRPDAGPKLKSGAEAQKWGRSPMRGRNAKAGPKLDAVNAGPEPDARPKAHAVNVCSIRKCNRCKSKVMFSVSKKLVSVSLTWEGESALDPQLALPWRKGEGRRWSTCEGWHDSPIMRGEDRGWSTREGWHNSPVVRGGWPRWTAFGHSTSHRGEVKTAGGLPLEGWHNSPVVRGEWPGWTAFGHSTSRRGEVKTAGGLPAKVGTTRLSCGTW</sequence>
<protein>
    <submittedName>
        <fullName evidence="2">Uncharacterized protein</fullName>
    </submittedName>
</protein>
<name>A0A2I0KXG6_PUNGR</name>